<evidence type="ECO:0000259" key="1">
    <source>
        <dbReference type="Pfam" id="PF13817"/>
    </source>
</evidence>
<evidence type="ECO:0000313" key="3">
    <source>
        <dbReference type="Proteomes" id="UP000319383"/>
    </source>
</evidence>
<gene>
    <name evidence="2" type="ORF">Mal52_30250</name>
</gene>
<reference evidence="2 3" key="1">
    <citation type="submission" date="2019-02" db="EMBL/GenBank/DDBJ databases">
        <title>Deep-cultivation of Planctomycetes and their phenomic and genomic characterization uncovers novel biology.</title>
        <authorList>
            <person name="Wiegand S."/>
            <person name="Jogler M."/>
            <person name="Boedeker C."/>
            <person name="Pinto D."/>
            <person name="Vollmers J."/>
            <person name="Rivas-Marin E."/>
            <person name="Kohn T."/>
            <person name="Peeters S.H."/>
            <person name="Heuer A."/>
            <person name="Rast P."/>
            <person name="Oberbeckmann S."/>
            <person name="Bunk B."/>
            <person name="Jeske O."/>
            <person name="Meyerdierks A."/>
            <person name="Storesund J.E."/>
            <person name="Kallscheuer N."/>
            <person name="Luecker S."/>
            <person name="Lage O.M."/>
            <person name="Pohl T."/>
            <person name="Merkel B.J."/>
            <person name="Hornburger P."/>
            <person name="Mueller R.-W."/>
            <person name="Bruemmer F."/>
            <person name="Labrenz M."/>
            <person name="Spormann A.M."/>
            <person name="Op den Camp H."/>
            <person name="Overmann J."/>
            <person name="Amann R."/>
            <person name="Jetten M.S.M."/>
            <person name="Mascher T."/>
            <person name="Medema M.H."/>
            <person name="Devos D.P."/>
            <person name="Kaster A.-K."/>
            <person name="Ovreas L."/>
            <person name="Rohde M."/>
            <person name="Galperin M.Y."/>
            <person name="Jogler C."/>
        </authorList>
    </citation>
    <scope>NUCLEOTIDE SEQUENCE [LARGE SCALE GENOMIC DNA]</scope>
    <source>
        <strain evidence="2 3">Mal52</strain>
    </source>
</reference>
<accession>A0A517ZPX7</accession>
<dbReference type="Pfam" id="PF13817">
    <property type="entry name" value="DDE_Tnp_IS66_C"/>
    <property type="match status" value="1"/>
</dbReference>
<dbReference type="EMBL" id="CP036276">
    <property type="protein sequence ID" value="QDU44542.1"/>
    <property type="molecule type" value="Genomic_DNA"/>
</dbReference>
<dbReference type="InterPro" id="IPR039552">
    <property type="entry name" value="IS66_C"/>
</dbReference>
<organism evidence="2 3">
    <name type="scientific">Symmachiella dynata</name>
    <dbReference type="NCBI Taxonomy" id="2527995"/>
    <lineage>
        <taxon>Bacteria</taxon>
        <taxon>Pseudomonadati</taxon>
        <taxon>Planctomycetota</taxon>
        <taxon>Planctomycetia</taxon>
        <taxon>Planctomycetales</taxon>
        <taxon>Planctomycetaceae</taxon>
        <taxon>Symmachiella</taxon>
    </lineage>
</organism>
<name>A0A517ZPX7_9PLAN</name>
<keyword evidence="3" id="KW-1185">Reference proteome</keyword>
<proteinExistence type="predicted"/>
<dbReference type="AlphaFoldDB" id="A0A517ZPX7"/>
<dbReference type="Proteomes" id="UP000319383">
    <property type="component" value="Chromosome"/>
</dbReference>
<protein>
    <recommendedName>
        <fullName evidence="1">Transposase IS66 C-terminal domain-containing protein</fullName>
    </recommendedName>
</protein>
<feature type="domain" description="Transposase IS66 C-terminal" evidence="1">
    <location>
        <begin position="21"/>
        <end position="45"/>
    </location>
</feature>
<sequence>MCGIGKDFNFRDKLRYFCKRLIASCKSNGVEPFAYLHDLFSKIPTLSLDEKTGTPRTKHLIPLLPDQWLKTHPQTKRTYAR</sequence>
<dbReference type="KEGG" id="sdyn:Mal52_30250"/>
<dbReference type="RefSeq" id="WP_145376886.1">
    <property type="nucleotide sequence ID" value="NZ_CP036276.1"/>
</dbReference>
<evidence type="ECO:0000313" key="2">
    <source>
        <dbReference type="EMBL" id="QDU44542.1"/>
    </source>
</evidence>